<reference evidence="4" key="1">
    <citation type="journal article" date="2014" name="Int. J. Syst. Evol. Microbiol.">
        <title>Complete genome sequence of Corynebacterium casei LMG S-19264T (=DSM 44701T), isolated from a smear-ripened cheese.</title>
        <authorList>
            <consortium name="US DOE Joint Genome Institute (JGI-PGF)"/>
            <person name="Walter F."/>
            <person name="Albersmeier A."/>
            <person name="Kalinowski J."/>
            <person name="Ruckert C."/>
        </authorList>
    </citation>
    <scope>NUCLEOTIDE SEQUENCE</scope>
    <source>
        <strain evidence="4">CGMCC 1.15725</strain>
    </source>
</reference>
<evidence type="ECO:0000256" key="1">
    <source>
        <dbReference type="ARBA" id="ARBA00022729"/>
    </source>
</evidence>
<gene>
    <name evidence="4" type="ORF">GCM10011611_29180</name>
</gene>
<evidence type="ECO:0000256" key="2">
    <source>
        <dbReference type="SAM" id="SignalP"/>
    </source>
</evidence>
<feature type="chain" id="PRO_5035185485" evidence="2">
    <location>
        <begin position="31"/>
        <end position="282"/>
    </location>
</feature>
<organism evidence="4 5">
    <name type="scientific">Aliidongia dinghuensis</name>
    <dbReference type="NCBI Taxonomy" id="1867774"/>
    <lineage>
        <taxon>Bacteria</taxon>
        <taxon>Pseudomonadati</taxon>
        <taxon>Pseudomonadota</taxon>
        <taxon>Alphaproteobacteria</taxon>
        <taxon>Rhodospirillales</taxon>
        <taxon>Dongiaceae</taxon>
        <taxon>Aliidongia</taxon>
    </lineage>
</organism>
<dbReference type="SUPFAM" id="SSF53850">
    <property type="entry name" value="Periplasmic binding protein-like II"/>
    <property type="match status" value="1"/>
</dbReference>
<dbReference type="InterPro" id="IPR001638">
    <property type="entry name" value="Solute-binding_3/MltF_N"/>
</dbReference>
<dbReference type="PANTHER" id="PTHR35936:SF17">
    <property type="entry name" value="ARGININE-BINDING EXTRACELLULAR PROTEIN ARTP"/>
    <property type="match status" value="1"/>
</dbReference>
<reference evidence="4" key="2">
    <citation type="submission" date="2020-09" db="EMBL/GenBank/DDBJ databases">
        <authorList>
            <person name="Sun Q."/>
            <person name="Zhou Y."/>
        </authorList>
    </citation>
    <scope>NUCLEOTIDE SEQUENCE</scope>
    <source>
        <strain evidence="4">CGMCC 1.15725</strain>
    </source>
</reference>
<accession>A0A8J2YTW4</accession>
<dbReference type="InterPro" id="IPR006311">
    <property type="entry name" value="TAT_signal"/>
</dbReference>
<evidence type="ECO:0000259" key="3">
    <source>
        <dbReference type="SMART" id="SM00062"/>
    </source>
</evidence>
<feature type="domain" description="Solute-binding protein family 3/N-terminal" evidence="3">
    <location>
        <begin position="46"/>
        <end position="269"/>
    </location>
</feature>
<evidence type="ECO:0000313" key="4">
    <source>
        <dbReference type="EMBL" id="GGF21244.1"/>
    </source>
</evidence>
<dbReference type="Gene3D" id="3.40.190.10">
    <property type="entry name" value="Periplasmic binding protein-like II"/>
    <property type="match status" value="2"/>
</dbReference>
<feature type="signal peptide" evidence="2">
    <location>
        <begin position="1"/>
        <end position="30"/>
    </location>
</feature>
<sequence>MISRRSLALLAGSAALVTGLGVPGIGAARAADAAESTFERIKRTKKLRIGGIAGGEPYYHKDIVAGKWSGFCIDMATDLASQFDAELEVVESTWGNAVLDLEANKIDIMFGVNPTPKRAFVIDFCKPLFTNAFTILAKKGFEPKTWAELNDPKVKIAVDIGSSHDAIARRLCPKAEIVGFKTADEATLALQTGRVDAQVLVVILSLTMLKKNPNVGQLIVLQPLMGTTTNPGVRKEADKSFRDFVDVWVDYNRSIGQIRSWVTKNLELVGVQASDIPPAVNF</sequence>
<dbReference type="AlphaFoldDB" id="A0A8J2YTW4"/>
<dbReference type="Proteomes" id="UP000646365">
    <property type="component" value="Unassembled WGS sequence"/>
</dbReference>
<dbReference type="PROSITE" id="PS51318">
    <property type="entry name" value="TAT"/>
    <property type="match status" value="1"/>
</dbReference>
<dbReference type="PANTHER" id="PTHR35936">
    <property type="entry name" value="MEMBRANE-BOUND LYTIC MUREIN TRANSGLYCOSYLASE F"/>
    <property type="match status" value="1"/>
</dbReference>
<dbReference type="RefSeq" id="WP_189046960.1">
    <property type="nucleotide sequence ID" value="NZ_BMJQ01000007.1"/>
</dbReference>
<dbReference type="Pfam" id="PF00497">
    <property type="entry name" value="SBP_bac_3"/>
    <property type="match status" value="1"/>
</dbReference>
<dbReference type="EMBL" id="BMJQ01000007">
    <property type="protein sequence ID" value="GGF21244.1"/>
    <property type="molecule type" value="Genomic_DNA"/>
</dbReference>
<name>A0A8J2YTW4_9PROT</name>
<keyword evidence="1 2" id="KW-0732">Signal</keyword>
<comment type="caution">
    <text evidence="4">The sequence shown here is derived from an EMBL/GenBank/DDBJ whole genome shotgun (WGS) entry which is preliminary data.</text>
</comment>
<proteinExistence type="predicted"/>
<keyword evidence="5" id="KW-1185">Reference proteome</keyword>
<dbReference type="SMART" id="SM00062">
    <property type="entry name" value="PBPb"/>
    <property type="match status" value="1"/>
</dbReference>
<evidence type="ECO:0000313" key="5">
    <source>
        <dbReference type="Proteomes" id="UP000646365"/>
    </source>
</evidence>
<protein>
    <submittedName>
        <fullName evidence="4">ABC transporter substrate-binding protein</fullName>
    </submittedName>
</protein>